<dbReference type="InterPro" id="IPR013154">
    <property type="entry name" value="ADH-like_N"/>
</dbReference>
<protein>
    <recommendedName>
        <fullName evidence="4">NADPH:quinone reductase</fullName>
        <ecNumber evidence="4">1.6.5.5</ecNumber>
    </recommendedName>
</protein>
<dbReference type="Gene3D" id="3.40.50.720">
    <property type="entry name" value="NAD(P)-binding Rossmann-like Domain"/>
    <property type="match status" value="1"/>
</dbReference>
<dbReference type="GO" id="GO:0070402">
    <property type="term" value="F:NADPH binding"/>
    <property type="evidence" value="ECO:0007669"/>
    <property type="project" value="TreeGrafter"/>
</dbReference>
<reference evidence="7 8" key="1">
    <citation type="submission" date="2019-09" db="EMBL/GenBank/DDBJ databases">
        <authorList>
            <person name="Chandra G."/>
            <person name="Truman W A."/>
        </authorList>
    </citation>
    <scope>NUCLEOTIDE SEQUENCE [LARGE SCALE GENOMIC DNA]</scope>
    <source>
        <strain evidence="7">PS833</strain>
    </source>
</reference>
<gene>
    <name evidence="7" type="ORF">PS833_01924</name>
</gene>
<dbReference type="PANTHER" id="PTHR48106:SF13">
    <property type="entry name" value="QUINONE OXIDOREDUCTASE-RELATED"/>
    <property type="match status" value="1"/>
</dbReference>
<dbReference type="OrthoDB" id="9785812at2"/>
<dbReference type="InterPro" id="IPR020843">
    <property type="entry name" value="ER"/>
</dbReference>
<dbReference type="Pfam" id="PF00107">
    <property type="entry name" value="ADH_zinc_N"/>
    <property type="match status" value="1"/>
</dbReference>
<dbReference type="EC" id="1.6.5.5" evidence="4"/>
<dbReference type="FunFam" id="3.40.50.720:FF:000053">
    <property type="entry name" value="Quinone oxidoreductase 1"/>
    <property type="match status" value="1"/>
</dbReference>
<comment type="similarity">
    <text evidence="1">Belongs to the zinc-containing alcohol dehydrogenase family. Quinone oxidoreductase subfamily.</text>
</comment>
<evidence type="ECO:0000313" key="8">
    <source>
        <dbReference type="Proteomes" id="UP000409037"/>
    </source>
</evidence>
<dbReference type="Pfam" id="PF08240">
    <property type="entry name" value="ADH_N"/>
    <property type="match status" value="1"/>
</dbReference>
<name>A0A5E7UVW6_PSEFL</name>
<evidence type="ECO:0000256" key="1">
    <source>
        <dbReference type="ARBA" id="ARBA00010371"/>
    </source>
</evidence>
<keyword evidence="2" id="KW-0521">NADP</keyword>
<dbReference type="SUPFAM" id="SSF50129">
    <property type="entry name" value="GroES-like"/>
    <property type="match status" value="1"/>
</dbReference>
<dbReference type="CDD" id="cd05286">
    <property type="entry name" value="QOR2"/>
    <property type="match status" value="1"/>
</dbReference>
<dbReference type="GO" id="GO:0035925">
    <property type="term" value="F:mRNA 3'-UTR AU-rich region binding"/>
    <property type="evidence" value="ECO:0007669"/>
    <property type="project" value="TreeGrafter"/>
</dbReference>
<sequence length="324" mass="33478">MVSTVVVHETGGPEVLRFEHSTAQAPGVGEVWLEQKAIGLNPLDLSQRSGAVRVPLPCGLGLEGAGQVMAIGPGVTGFAVGDRVAYATGPLGAYASARLFPANRLVKIGDELGYDEAAALLFKGITAHYLLKTTCPVGPGTRVLLYGAAGALGQIMVPWAKHLGAFVIGVVSKPDSVERAKAAGCDAVLVFDAATLASQVAELTGGHKVDVVYDPIGRVSFEASLDSLRPRGLMVSFGMASGAPAPVEVSTLNAKGSLFLTRPSLAAHTATALDYQQRAQEVLQAVASGIIQPRIGRRYPLADVALAHAEMESGRAQGAIVLIP</sequence>
<dbReference type="SMART" id="SM00829">
    <property type="entry name" value="PKS_ER"/>
    <property type="match status" value="1"/>
</dbReference>
<feature type="domain" description="Enoyl reductase (ER)" evidence="6">
    <location>
        <begin position="11"/>
        <end position="322"/>
    </location>
</feature>
<evidence type="ECO:0000259" key="6">
    <source>
        <dbReference type="SMART" id="SM00829"/>
    </source>
</evidence>
<dbReference type="InterPro" id="IPR047618">
    <property type="entry name" value="QOR-like"/>
</dbReference>
<accession>A0A5E7UVW6</accession>
<evidence type="ECO:0000313" key="7">
    <source>
        <dbReference type="EMBL" id="VVN91720.1"/>
    </source>
</evidence>
<dbReference type="RefSeq" id="WP_150797646.1">
    <property type="nucleotide sequence ID" value="NZ_CABVHU010000004.1"/>
</dbReference>
<dbReference type="SUPFAM" id="SSF51735">
    <property type="entry name" value="NAD(P)-binding Rossmann-fold domains"/>
    <property type="match status" value="1"/>
</dbReference>
<evidence type="ECO:0000256" key="5">
    <source>
        <dbReference type="ARBA" id="ARBA00048980"/>
    </source>
</evidence>
<dbReference type="GO" id="GO:0003960">
    <property type="term" value="F:quinone reductase (NADPH) activity"/>
    <property type="evidence" value="ECO:0007669"/>
    <property type="project" value="UniProtKB-EC"/>
</dbReference>
<dbReference type="Proteomes" id="UP000409037">
    <property type="component" value="Unassembled WGS sequence"/>
</dbReference>
<dbReference type="EMBL" id="CABVHU010000004">
    <property type="protein sequence ID" value="VVN91720.1"/>
    <property type="molecule type" value="Genomic_DNA"/>
</dbReference>
<organism evidence="7 8">
    <name type="scientific">Pseudomonas fluorescens</name>
    <dbReference type="NCBI Taxonomy" id="294"/>
    <lineage>
        <taxon>Bacteria</taxon>
        <taxon>Pseudomonadati</taxon>
        <taxon>Pseudomonadota</taxon>
        <taxon>Gammaproteobacteria</taxon>
        <taxon>Pseudomonadales</taxon>
        <taxon>Pseudomonadaceae</taxon>
        <taxon>Pseudomonas</taxon>
    </lineage>
</organism>
<dbReference type="GO" id="GO:0005829">
    <property type="term" value="C:cytosol"/>
    <property type="evidence" value="ECO:0007669"/>
    <property type="project" value="TreeGrafter"/>
</dbReference>
<dbReference type="InterPro" id="IPR013149">
    <property type="entry name" value="ADH-like_C"/>
</dbReference>
<dbReference type="AlphaFoldDB" id="A0A5E7UVW6"/>
<evidence type="ECO:0000256" key="4">
    <source>
        <dbReference type="ARBA" id="ARBA00038919"/>
    </source>
</evidence>
<evidence type="ECO:0000256" key="2">
    <source>
        <dbReference type="ARBA" id="ARBA00022857"/>
    </source>
</evidence>
<keyword evidence="3 7" id="KW-0560">Oxidoreductase</keyword>
<dbReference type="InterPro" id="IPR011032">
    <property type="entry name" value="GroES-like_sf"/>
</dbReference>
<dbReference type="InterPro" id="IPR036291">
    <property type="entry name" value="NAD(P)-bd_dom_sf"/>
</dbReference>
<comment type="catalytic activity">
    <reaction evidence="5">
        <text>2 a quinone + NADPH + H(+) = 2 a 1,4-benzosemiquinone + NADP(+)</text>
        <dbReference type="Rhea" id="RHEA:14269"/>
        <dbReference type="ChEBI" id="CHEBI:15378"/>
        <dbReference type="ChEBI" id="CHEBI:57783"/>
        <dbReference type="ChEBI" id="CHEBI:58349"/>
        <dbReference type="ChEBI" id="CHEBI:132124"/>
        <dbReference type="ChEBI" id="CHEBI:134225"/>
        <dbReference type="EC" id="1.6.5.5"/>
    </reaction>
</comment>
<dbReference type="Gene3D" id="3.90.180.10">
    <property type="entry name" value="Medium-chain alcohol dehydrogenases, catalytic domain"/>
    <property type="match status" value="1"/>
</dbReference>
<evidence type="ECO:0000256" key="3">
    <source>
        <dbReference type="ARBA" id="ARBA00023002"/>
    </source>
</evidence>
<dbReference type="PANTHER" id="PTHR48106">
    <property type="entry name" value="QUINONE OXIDOREDUCTASE PIG3-RELATED"/>
    <property type="match status" value="1"/>
</dbReference>
<proteinExistence type="inferred from homology"/>